<comment type="caution">
    <text evidence="9">The sequence shown here is derived from an EMBL/GenBank/DDBJ whole genome shotgun (WGS) entry which is preliminary data.</text>
</comment>
<dbReference type="SUPFAM" id="SSF82693">
    <property type="entry name" value="Multidrug efflux transporter AcrB pore domain, PN1, PN2, PC1 and PC2 subdomains"/>
    <property type="match status" value="2"/>
</dbReference>
<evidence type="ECO:0000256" key="4">
    <source>
        <dbReference type="ARBA" id="ARBA00022475"/>
    </source>
</evidence>
<feature type="transmembrane region" description="Helical" evidence="8">
    <location>
        <begin position="443"/>
        <end position="461"/>
    </location>
</feature>
<feature type="transmembrane region" description="Helical" evidence="8">
    <location>
        <begin position="532"/>
        <end position="551"/>
    </location>
</feature>
<evidence type="ECO:0000256" key="8">
    <source>
        <dbReference type="SAM" id="Phobius"/>
    </source>
</evidence>
<feature type="transmembrane region" description="Helical" evidence="8">
    <location>
        <begin position="473"/>
        <end position="498"/>
    </location>
</feature>
<dbReference type="NCBIfam" id="TIGR00914">
    <property type="entry name" value="2A0601"/>
    <property type="match status" value="1"/>
</dbReference>
<feature type="transmembrane region" description="Helical" evidence="8">
    <location>
        <begin position="886"/>
        <end position="907"/>
    </location>
</feature>
<dbReference type="PRINTS" id="PR00702">
    <property type="entry name" value="ACRIFLAVINRP"/>
</dbReference>
<comment type="similarity">
    <text evidence="2">Belongs to the resistance-nodulation-cell division (RND) (TC 2.A.6) family.</text>
</comment>
<dbReference type="Gene3D" id="3.30.70.1320">
    <property type="entry name" value="Multidrug efflux transporter AcrB pore domain like"/>
    <property type="match status" value="1"/>
</dbReference>
<feature type="transmembrane region" description="Helical" evidence="8">
    <location>
        <begin position="995"/>
        <end position="1019"/>
    </location>
</feature>
<evidence type="ECO:0000256" key="1">
    <source>
        <dbReference type="ARBA" id="ARBA00004651"/>
    </source>
</evidence>
<organism evidence="9 10">
    <name type="scientific">Roseateles albus</name>
    <dbReference type="NCBI Taxonomy" id="2987525"/>
    <lineage>
        <taxon>Bacteria</taxon>
        <taxon>Pseudomonadati</taxon>
        <taxon>Pseudomonadota</taxon>
        <taxon>Betaproteobacteria</taxon>
        <taxon>Burkholderiales</taxon>
        <taxon>Sphaerotilaceae</taxon>
        <taxon>Roseateles</taxon>
    </lineage>
</organism>
<dbReference type="Gene3D" id="3.30.2090.10">
    <property type="entry name" value="Multidrug efflux transporter AcrB TolC docking domain, DN and DC subdomains"/>
    <property type="match status" value="2"/>
</dbReference>
<dbReference type="InterPro" id="IPR004763">
    <property type="entry name" value="CusA-like"/>
</dbReference>
<evidence type="ECO:0000256" key="3">
    <source>
        <dbReference type="ARBA" id="ARBA00022448"/>
    </source>
</evidence>
<keyword evidence="7 8" id="KW-0472">Membrane</keyword>
<proteinExistence type="inferred from homology"/>
<keyword evidence="3" id="KW-0813">Transport</keyword>
<dbReference type="InterPro" id="IPR027463">
    <property type="entry name" value="AcrB_DN_DC_subdom"/>
</dbReference>
<dbReference type="PANTHER" id="PTHR32063:SF4">
    <property type="entry name" value="SLR6043 PROTEIN"/>
    <property type="match status" value="1"/>
</dbReference>
<feature type="transmembrane region" description="Helical" evidence="8">
    <location>
        <begin position="363"/>
        <end position="382"/>
    </location>
</feature>
<keyword evidence="6 8" id="KW-1133">Transmembrane helix</keyword>
<protein>
    <submittedName>
        <fullName evidence="9">Efflux RND transporter permease subunit</fullName>
    </submittedName>
</protein>
<dbReference type="EMBL" id="JAQQXT010000007">
    <property type="protein sequence ID" value="MDC8772602.1"/>
    <property type="molecule type" value="Genomic_DNA"/>
</dbReference>
<feature type="transmembrane region" description="Helical" evidence="8">
    <location>
        <begin position="963"/>
        <end position="983"/>
    </location>
</feature>
<accession>A0ABT5KF91</accession>
<evidence type="ECO:0000256" key="5">
    <source>
        <dbReference type="ARBA" id="ARBA00022692"/>
    </source>
</evidence>
<reference evidence="9 10" key="1">
    <citation type="submission" date="2022-10" db="EMBL/GenBank/DDBJ databases">
        <title>Paucibacter sp. hw1 Genome sequencing.</title>
        <authorList>
            <person name="Park S."/>
        </authorList>
    </citation>
    <scope>NUCLEOTIDE SEQUENCE [LARGE SCALE GENOMIC DNA]</scope>
    <source>
        <strain evidence="10">hw1</strain>
    </source>
</reference>
<feature type="transmembrane region" description="Helical" evidence="8">
    <location>
        <begin position="862"/>
        <end position="879"/>
    </location>
</feature>
<dbReference type="Gene3D" id="3.30.70.1430">
    <property type="entry name" value="Multidrug efflux transporter AcrB pore domain"/>
    <property type="match status" value="2"/>
</dbReference>
<keyword evidence="10" id="KW-1185">Reference proteome</keyword>
<dbReference type="SUPFAM" id="SSF82866">
    <property type="entry name" value="Multidrug efflux transporter AcrB transmembrane domain"/>
    <property type="match status" value="2"/>
</dbReference>
<keyword evidence="4" id="KW-1003">Cell membrane</keyword>
<dbReference type="SUPFAM" id="SSF82714">
    <property type="entry name" value="Multidrug efflux transporter AcrB TolC docking domain, DN and DC subdomains"/>
    <property type="match status" value="2"/>
</dbReference>
<dbReference type="PANTHER" id="PTHR32063">
    <property type="match status" value="1"/>
</dbReference>
<dbReference type="InterPro" id="IPR001036">
    <property type="entry name" value="Acrflvin-R"/>
</dbReference>
<gene>
    <name evidence="9" type="ORF">PRZ03_13545</name>
</gene>
<feature type="transmembrane region" description="Helical" evidence="8">
    <location>
        <begin position="913"/>
        <end position="934"/>
    </location>
</feature>
<dbReference type="Proteomes" id="UP001221189">
    <property type="component" value="Unassembled WGS sequence"/>
</dbReference>
<evidence type="ECO:0000313" key="10">
    <source>
        <dbReference type="Proteomes" id="UP001221189"/>
    </source>
</evidence>
<comment type="subcellular location">
    <subcellularLocation>
        <location evidence="1">Cell membrane</location>
        <topology evidence="1">Multi-pass membrane protein</topology>
    </subcellularLocation>
</comment>
<dbReference type="Gene3D" id="1.20.1640.10">
    <property type="entry name" value="Multidrug efflux transporter AcrB transmembrane domain"/>
    <property type="match status" value="2"/>
</dbReference>
<dbReference type="Gene3D" id="3.30.70.1440">
    <property type="entry name" value="Multidrug efflux transporter AcrB pore domain"/>
    <property type="match status" value="1"/>
</dbReference>
<dbReference type="RefSeq" id="WP_273600783.1">
    <property type="nucleotide sequence ID" value="NZ_JAQQXT010000007.1"/>
</dbReference>
<evidence type="ECO:0000256" key="7">
    <source>
        <dbReference type="ARBA" id="ARBA00023136"/>
    </source>
</evidence>
<evidence type="ECO:0000256" key="6">
    <source>
        <dbReference type="ARBA" id="ARBA00022989"/>
    </source>
</evidence>
<sequence>MFNWIVKFSLHNRLFVLAFAALLMVAGAITAWRTPIDVFPDLNKPVVTVLTEAGGMAPEEVEQLITFPMETALTGMPGVTRVRSTSGVGLSVVYAEFDWGSDIYRNRQLVAERLSQLRETLPAGVTPTMGPVSSIMGEVMLIALPLDGKASPMQAREYADFVLRPRLLAIPGVAQVIPIGGEVRQMRVEPDPLRMAQLGVSLSQLEQALRGYAGNAGGGFVDLNSREYLIRLLARSNKIEDLAGVAVAWKDGRAVLLEQVATVRFAAAVKRGDAGFMGAPAVIVSVQKQPAADTVRLSGQIEAALAELKPGLPQGLAAPVVLFRQADFIKASIGNVSEALRDGAIMVAIVLFAFLLSARTTLISLIAIPLSLAVTALVFRWLDQSINVMTLGGLAIAIGELVDDAVVDVENILRRLKDNRAAAQPRPILEVVRQASVEVRSGIVYATVIVVLVFVPLFALPGIEGRLFSPLGIAYIVSILASMLVSMTVTPALCTYLLPGMKRLDHGDSPLVLKLKAWDAKLLNWSFPRARALILAAGLAVALAVASVPFFPRAFLPAFNEGSLVLSLLFNPGTSLAESNRMGALAEQLISQVPEVTKVGRRTGRAELDEHAEGVHSAEIDVDLARGGKAVDREAVMAKIRAQLAVLPAQVAIGQPISHRLDHLLSGVRAQIAVKIYGDDTDTLRGLAEQMRVGLSGIPGLVDLTVEKQVLIPQVLVRIDPRRLAQTGLSPGEAVRVLQVLTDGAHAAQIVDGPRRFDLVLRLADGQRGPQDLARMLVDTPAGRLPVSSFATVEESDGPNQIGRENGRRRIVVYANTDGAAGTDMAHVIADIRQVVAKTNLPTGSFVSLEGQFQAQEQATRLILGLSLVSLTMMFLVLYSRYRSAVLAAIIMANIPLALIGAVAAMWVSGVSLSVATMVGFITLAGIATRNGILKISHYINLCRFEGEVFDQKMIVRGSLERLTPVLMTALVAAFALTPLLFAGDAPGKEILHPVAVVIFGGLISSTLLDTLLTPLLFWRLGRNATERLLQETEAGERSDAGAPEREAF</sequence>
<name>A0ABT5KF91_9BURK</name>
<dbReference type="Pfam" id="PF00873">
    <property type="entry name" value="ACR_tran"/>
    <property type="match status" value="1"/>
</dbReference>
<evidence type="ECO:0000313" key="9">
    <source>
        <dbReference type="EMBL" id="MDC8772602.1"/>
    </source>
</evidence>
<evidence type="ECO:0000256" key="2">
    <source>
        <dbReference type="ARBA" id="ARBA00010942"/>
    </source>
</evidence>
<keyword evidence="5 8" id="KW-0812">Transmembrane</keyword>